<feature type="region of interest" description="Disordered" evidence="1">
    <location>
        <begin position="170"/>
        <end position="191"/>
    </location>
</feature>
<feature type="compositionally biased region" description="Polar residues" evidence="1">
    <location>
        <begin position="1"/>
        <end position="10"/>
    </location>
</feature>
<gene>
    <name evidence="2" type="ORF">PMKS-003091</name>
</gene>
<dbReference type="EMBL" id="BDGI01000127">
    <property type="protein sequence ID" value="GAV29590.1"/>
    <property type="molecule type" value="Genomic_DNA"/>
</dbReference>
<feature type="compositionally biased region" description="Polar residues" evidence="1">
    <location>
        <begin position="106"/>
        <end position="120"/>
    </location>
</feature>
<accession>A0A1Q2YJ83</accession>
<feature type="compositionally biased region" description="Low complexity" evidence="1">
    <location>
        <begin position="170"/>
        <end position="186"/>
    </location>
</feature>
<name>A0A1Q2YJ83_9ASCO</name>
<feature type="region of interest" description="Disordered" evidence="1">
    <location>
        <begin position="1"/>
        <end position="27"/>
    </location>
</feature>
<sequence>MVNELSSTETPELAPPSEQEKAKVSAAVTQAIEEQELQKTPDSISSSIESYSPVIPAVAHREAYTNNTSKSELESFDIPSKAETLVENDAIDDSFADLSSSASIKTFSSDEQDVSANGPNAGSRDDDSDIFEHFNGSTKDLASPSHKRAIEYDIKNPTFSLQIDKIRYSNDNSNNSASGGSADSNAPITPLTPMMEEDLKEDFKHDPKYRNLSRNITPLVAKNGVSELAMMSRIQDLESQSDDLDKKYFKLEREIAYVKEMLSGMNYNGYEAANSSVEARKLLYAKGKLEERLQDAKKKRYDVGVTLIKLRRSLYGDNSGDMTGYFARNVSN</sequence>
<feature type="region of interest" description="Disordered" evidence="1">
    <location>
        <begin position="106"/>
        <end position="142"/>
    </location>
</feature>
<comment type="caution">
    <text evidence="2">The sequence shown here is derived from an EMBL/GenBank/DDBJ whole genome shotgun (WGS) entry which is preliminary data.</text>
</comment>
<dbReference type="AlphaFoldDB" id="A0A1Q2YJ83"/>
<dbReference type="Proteomes" id="UP000186136">
    <property type="component" value="Unassembled WGS sequence"/>
</dbReference>
<protein>
    <submittedName>
        <fullName evidence="2">Uncharacterized protein</fullName>
    </submittedName>
</protein>
<evidence type="ECO:0000256" key="1">
    <source>
        <dbReference type="SAM" id="MobiDB-lite"/>
    </source>
</evidence>
<evidence type="ECO:0000313" key="2">
    <source>
        <dbReference type="EMBL" id="GAV29590.1"/>
    </source>
</evidence>
<proteinExistence type="predicted"/>
<reference evidence="2 3" key="1">
    <citation type="submission" date="2016-08" db="EMBL/GenBank/DDBJ databases">
        <title>Whole genome shotgun sequence of Pichia membranifaciens KS47-1.</title>
        <authorList>
            <person name="Konishi M."/>
            <person name="Ishida M."/>
            <person name="Arakawa T."/>
            <person name="Kato Y."/>
            <person name="Horiuchi J."/>
        </authorList>
    </citation>
    <scope>NUCLEOTIDE SEQUENCE [LARGE SCALE GENOMIC DNA]</scope>
    <source>
        <strain evidence="2 3">KS47-1</strain>
    </source>
</reference>
<evidence type="ECO:0000313" key="3">
    <source>
        <dbReference type="Proteomes" id="UP000186136"/>
    </source>
</evidence>
<organism evidence="2 3">
    <name type="scientific">Pichia membranifaciens</name>
    <dbReference type="NCBI Taxonomy" id="4926"/>
    <lineage>
        <taxon>Eukaryota</taxon>
        <taxon>Fungi</taxon>
        <taxon>Dikarya</taxon>
        <taxon>Ascomycota</taxon>
        <taxon>Saccharomycotina</taxon>
        <taxon>Pichiomycetes</taxon>
        <taxon>Pichiales</taxon>
        <taxon>Pichiaceae</taxon>
        <taxon>Pichia</taxon>
    </lineage>
</organism>
<dbReference type="OrthoDB" id="3993315at2759"/>
<keyword evidence="3" id="KW-1185">Reference proteome</keyword>